<gene>
    <name evidence="1" type="ORF">QQS21_000915</name>
</gene>
<dbReference type="EMBL" id="JASWJB010000009">
    <property type="protein sequence ID" value="KAK2612986.1"/>
    <property type="molecule type" value="Genomic_DNA"/>
</dbReference>
<name>A0AAJ0CY37_9HYPO</name>
<evidence type="ECO:0000313" key="1">
    <source>
        <dbReference type="EMBL" id="KAK2612986.1"/>
    </source>
</evidence>
<accession>A0AAJ0CY37</accession>
<dbReference type="Proteomes" id="UP001251528">
    <property type="component" value="Unassembled WGS sequence"/>
</dbReference>
<dbReference type="AlphaFoldDB" id="A0AAJ0CY37"/>
<sequence length="173" mass="19952">MRVLPERIHLQIHILKLVVEPNFKQYKDITDYGLNVNRLERITNVALTQFLTRTDTNGAKRSHLQEIFELARQEERFKDNEIGGTTELYAKTDDQIPERDVADIQEAISSNDSDDLYMPYDEANIQQIQCHSVQASSHATTAFYDQELSQSEWLGLGRLPGALGEPTWLRRSF</sequence>
<reference evidence="1" key="1">
    <citation type="submission" date="2023-06" db="EMBL/GenBank/DDBJ databases">
        <title>Conoideocrella luteorostrata (Hypocreales: Clavicipitaceae), a potential biocontrol fungus for elongate hemlock scale in United States Christmas tree production areas.</title>
        <authorList>
            <person name="Barrett H."/>
            <person name="Lovett B."/>
            <person name="Macias A.M."/>
            <person name="Stajich J.E."/>
            <person name="Kasson M.T."/>
        </authorList>
    </citation>
    <scope>NUCLEOTIDE SEQUENCE</scope>
    <source>
        <strain evidence="1">ARSEF 14590</strain>
    </source>
</reference>
<proteinExistence type="predicted"/>
<keyword evidence="2" id="KW-1185">Reference proteome</keyword>
<protein>
    <submittedName>
        <fullName evidence="1">Uncharacterized protein</fullName>
    </submittedName>
</protein>
<organism evidence="1 2">
    <name type="scientific">Conoideocrella luteorostrata</name>
    <dbReference type="NCBI Taxonomy" id="1105319"/>
    <lineage>
        <taxon>Eukaryota</taxon>
        <taxon>Fungi</taxon>
        <taxon>Dikarya</taxon>
        <taxon>Ascomycota</taxon>
        <taxon>Pezizomycotina</taxon>
        <taxon>Sordariomycetes</taxon>
        <taxon>Hypocreomycetidae</taxon>
        <taxon>Hypocreales</taxon>
        <taxon>Clavicipitaceae</taxon>
        <taxon>Conoideocrella</taxon>
    </lineage>
</organism>
<evidence type="ECO:0000313" key="2">
    <source>
        <dbReference type="Proteomes" id="UP001251528"/>
    </source>
</evidence>
<comment type="caution">
    <text evidence="1">The sequence shown here is derived from an EMBL/GenBank/DDBJ whole genome shotgun (WGS) entry which is preliminary data.</text>
</comment>